<evidence type="ECO:0000256" key="4">
    <source>
        <dbReference type="ARBA" id="ARBA00023033"/>
    </source>
</evidence>
<dbReference type="NCBIfam" id="TIGR03860">
    <property type="entry name" value="FMN_nitrolo"/>
    <property type="match status" value="1"/>
</dbReference>
<organism evidence="8 9">
    <name type="scientific">Actinomadura montaniterrae</name>
    <dbReference type="NCBI Taxonomy" id="1803903"/>
    <lineage>
        <taxon>Bacteria</taxon>
        <taxon>Bacillati</taxon>
        <taxon>Actinomycetota</taxon>
        <taxon>Actinomycetes</taxon>
        <taxon>Streptosporangiales</taxon>
        <taxon>Thermomonosporaceae</taxon>
        <taxon>Actinomadura</taxon>
    </lineage>
</organism>
<dbReference type="InterPro" id="IPR036661">
    <property type="entry name" value="Luciferase-like_sf"/>
</dbReference>
<feature type="binding site" evidence="6">
    <location>
        <position position="230"/>
    </location>
    <ligand>
        <name>FMN</name>
        <dbReference type="ChEBI" id="CHEBI:58210"/>
    </ligand>
</feature>
<proteinExistence type="inferred from homology"/>
<evidence type="ECO:0000313" key="9">
    <source>
        <dbReference type="Proteomes" id="UP000483004"/>
    </source>
</evidence>
<feature type="binding site" evidence="6">
    <location>
        <position position="159"/>
    </location>
    <ligand>
        <name>FMN</name>
        <dbReference type="ChEBI" id="CHEBI:58210"/>
    </ligand>
</feature>
<dbReference type="OrthoDB" id="8320141at2"/>
<dbReference type="GO" id="GO:0016705">
    <property type="term" value="F:oxidoreductase activity, acting on paired donors, with incorporation or reduction of molecular oxygen"/>
    <property type="evidence" value="ECO:0007669"/>
    <property type="project" value="InterPro"/>
</dbReference>
<reference evidence="8 9" key="1">
    <citation type="submission" date="2019-09" db="EMBL/GenBank/DDBJ databases">
        <title>Actinomadura physcomitrii sp. nov., a novel actinomycete isolated from moss [Physcomitrium sphaericum (Ludw) Fuernr].</title>
        <authorList>
            <person name="Liu C."/>
            <person name="Zhuang X."/>
        </authorList>
    </citation>
    <scope>NUCLEOTIDE SEQUENCE [LARGE SCALE GENOMIC DNA]</scope>
    <source>
        <strain evidence="8 9">CYP1-1B</strain>
    </source>
</reference>
<keyword evidence="1 6" id="KW-0285">Flavoprotein</keyword>
<dbReference type="EC" id="1.14.-.-" evidence="8"/>
<sequence>MTTRPLILNAVEMSTAGHLAFGLWRRHAPAARDYTDVDYWVELGRVLEDGGFDALFLADALGQLDTYERSADRALTDAVQTPLDDPLLVVSAIAAATSTLGIGVTVSTTYEQPYLLARKFTTLDHLTRGRIGWNIVTSQLDSAARNLGLERQLPHDRRYELAQEFLDVTYKLWEGSWDDGAVVKDRERGVYADPSKVHAIGHSGEYFSVPSAHLSEPSAQRTPVLFQAGSSPRGRAFAARNAEVVFVAGIEPVALRRNIEEIRRLAALEGRGPGAIRFIGLVTVIADATDEAARAKLRDYQRYRSVEGSIAHFSAITGIDWGQYDLDAPLEYIETESNRSILASLTKDVPGAAWTLRDVFASPDGVGGYGRPIVGSGATVAGRLEELADESGLDGFNIAGAVAIEDYRAFGEHVTPVLAERGRVSEKAPGRTLREALSGASSPLLPADHPAARYRGAFAGRPSAAPPLAAVAGTEG</sequence>
<dbReference type="InterPro" id="IPR016215">
    <property type="entry name" value="NTA_MOA"/>
</dbReference>
<keyword evidence="2 6" id="KW-0288">FMN</keyword>
<accession>A0A6L3W3V0</accession>
<dbReference type="PANTHER" id="PTHR30011:SF16">
    <property type="entry name" value="C2H2 FINGER DOMAIN TRANSCRIPTION FACTOR (EUROFUNG)-RELATED"/>
    <property type="match status" value="1"/>
</dbReference>
<dbReference type="InterPro" id="IPR051260">
    <property type="entry name" value="Diverse_substr_monoxygenases"/>
</dbReference>
<comment type="similarity">
    <text evidence="5">Belongs to the NtaA/SnaA/DszA monooxygenase family.</text>
</comment>
<name>A0A6L3W3V0_9ACTN</name>
<dbReference type="GO" id="GO:0004497">
    <property type="term" value="F:monooxygenase activity"/>
    <property type="evidence" value="ECO:0007669"/>
    <property type="project" value="UniProtKB-KW"/>
</dbReference>
<dbReference type="PANTHER" id="PTHR30011">
    <property type="entry name" value="ALKANESULFONATE MONOOXYGENASE-RELATED"/>
    <property type="match status" value="1"/>
</dbReference>
<protein>
    <submittedName>
        <fullName evidence="8">NtaA/DmoA family FMN-dependent monooxygenase</fullName>
        <ecNumber evidence="8">1.14.-.-</ecNumber>
    </submittedName>
</protein>
<evidence type="ECO:0000256" key="5">
    <source>
        <dbReference type="ARBA" id="ARBA00033748"/>
    </source>
</evidence>
<evidence type="ECO:0000256" key="2">
    <source>
        <dbReference type="ARBA" id="ARBA00022643"/>
    </source>
</evidence>
<feature type="binding site" evidence="6">
    <location>
        <position position="59"/>
    </location>
    <ligand>
        <name>FMN</name>
        <dbReference type="ChEBI" id="CHEBI:58210"/>
    </ligand>
</feature>
<feature type="binding site" evidence="6">
    <location>
        <position position="155"/>
    </location>
    <ligand>
        <name>FMN</name>
        <dbReference type="ChEBI" id="CHEBI:58210"/>
    </ligand>
</feature>
<keyword evidence="4 8" id="KW-0503">Monooxygenase</keyword>
<evidence type="ECO:0000256" key="3">
    <source>
        <dbReference type="ARBA" id="ARBA00023002"/>
    </source>
</evidence>
<dbReference type="AlphaFoldDB" id="A0A6L3W3V0"/>
<dbReference type="SUPFAM" id="SSF51679">
    <property type="entry name" value="Bacterial luciferase-like"/>
    <property type="match status" value="1"/>
</dbReference>
<comment type="caution">
    <text evidence="8">The sequence shown here is derived from an EMBL/GenBank/DDBJ whole genome shotgun (WGS) entry which is preliminary data.</text>
</comment>
<dbReference type="EMBL" id="WBMR01000007">
    <property type="protein sequence ID" value="KAB2388225.1"/>
    <property type="molecule type" value="Genomic_DNA"/>
</dbReference>
<keyword evidence="3 8" id="KW-0560">Oxidoreductase</keyword>
<evidence type="ECO:0000313" key="8">
    <source>
        <dbReference type="EMBL" id="KAB2388225.1"/>
    </source>
</evidence>
<dbReference type="Proteomes" id="UP000483004">
    <property type="component" value="Unassembled WGS sequence"/>
</dbReference>
<feature type="binding site" evidence="6">
    <location>
        <position position="105"/>
    </location>
    <ligand>
        <name>FMN</name>
        <dbReference type="ChEBI" id="CHEBI:58210"/>
    </ligand>
</feature>
<evidence type="ECO:0000256" key="1">
    <source>
        <dbReference type="ARBA" id="ARBA00022630"/>
    </source>
</evidence>
<feature type="domain" description="Luciferase-like" evidence="7">
    <location>
        <begin position="29"/>
        <end position="392"/>
    </location>
</feature>
<dbReference type="PIRSF" id="PIRSF000337">
    <property type="entry name" value="NTA_MOA"/>
    <property type="match status" value="1"/>
</dbReference>
<dbReference type="Gene3D" id="3.20.20.30">
    <property type="entry name" value="Luciferase-like domain"/>
    <property type="match status" value="1"/>
</dbReference>
<gene>
    <name evidence="8" type="ORF">F9B16_04705</name>
</gene>
<dbReference type="Pfam" id="PF00296">
    <property type="entry name" value="Bac_luciferase"/>
    <property type="match status" value="1"/>
</dbReference>
<keyword evidence="9" id="KW-1185">Reference proteome</keyword>
<evidence type="ECO:0000256" key="6">
    <source>
        <dbReference type="PIRSR" id="PIRSR000337-1"/>
    </source>
</evidence>
<feature type="binding site" evidence="6">
    <location>
        <position position="231"/>
    </location>
    <ligand>
        <name>FMN</name>
        <dbReference type="ChEBI" id="CHEBI:58210"/>
    </ligand>
</feature>
<dbReference type="InterPro" id="IPR011251">
    <property type="entry name" value="Luciferase-like_dom"/>
</dbReference>
<evidence type="ECO:0000259" key="7">
    <source>
        <dbReference type="Pfam" id="PF00296"/>
    </source>
</evidence>
<dbReference type="RefSeq" id="WP_151538575.1">
    <property type="nucleotide sequence ID" value="NZ_WBMR01000007.1"/>
</dbReference>